<sequence length="68" mass="7626">MIDRSLQTEIPNRTSVCRHPVKHELAVVVDICVVALLYADVGNCHWEFGFTLVLSSYFLGHEQPPDAS</sequence>
<dbReference type="EMBL" id="EF591889">
    <property type="protein sequence ID" value="ABX10733.1"/>
    <property type="molecule type" value="Genomic_DNA"/>
</dbReference>
<organism evidence="1">
    <name type="scientific">uncultured planctomycete 13FN</name>
    <dbReference type="NCBI Taxonomy" id="455065"/>
    <lineage>
        <taxon>Bacteria</taxon>
        <taxon>Pseudomonadati</taxon>
        <taxon>Planctomycetota</taxon>
        <taxon>Planctomycetia</taxon>
        <taxon>Planctomycetales</taxon>
        <taxon>environmental samples</taxon>
    </lineage>
</organism>
<protein>
    <submittedName>
        <fullName evidence="1">Uncharacterized protein</fullName>
    </submittedName>
</protein>
<dbReference type="AlphaFoldDB" id="A9LH62"/>
<accession>A9LH62</accession>
<name>A9LH62_9BACT</name>
<reference evidence="1" key="1">
    <citation type="journal article" date="2007" name="ISME J.">
        <title>Fosmids of novel marine Planctomycetes from the Namibian and Oregon coast upwelling systems and their cross-comparison with planctomycete genomes.</title>
        <authorList>
            <person name="Woebken D."/>
            <person name="Teeling H."/>
            <person name="Wecker P."/>
            <person name="Dumitriu A."/>
            <person name="Kostadinov I."/>
            <person name="DeLong E.F."/>
            <person name="Amann R."/>
            <person name="Gloeckner F.O."/>
        </authorList>
    </citation>
    <scope>NUCLEOTIDE SEQUENCE</scope>
</reference>
<evidence type="ECO:0000313" key="1">
    <source>
        <dbReference type="EMBL" id="ABX10733.1"/>
    </source>
</evidence>
<proteinExistence type="predicted"/>
<gene>
    <name evidence="1" type="ORF">13FN_24</name>
</gene>